<reference evidence="3" key="1">
    <citation type="submission" date="2016-11" db="EMBL/GenBank/DDBJ databases">
        <authorList>
            <person name="Varghese N."/>
            <person name="Submissions S."/>
        </authorList>
    </citation>
    <scope>NUCLEOTIDE SEQUENCE [LARGE SCALE GENOMIC DNA]</scope>
    <source>
        <strain evidence="3">DSM 26134</strain>
    </source>
</reference>
<evidence type="ECO:0000256" key="1">
    <source>
        <dbReference type="SAM" id="MobiDB-lite"/>
    </source>
</evidence>
<feature type="region of interest" description="Disordered" evidence="1">
    <location>
        <begin position="42"/>
        <end position="66"/>
    </location>
</feature>
<dbReference type="STRING" id="156994.SAMN04488028_1094"/>
<feature type="compositionally biased region" description="Polar residues" evidence="1">
    <location>
        <begin position="54"/>
        <end position="66"/>
    </location>
</feature>
<dbReference type="AlphaFoldDB" id="A0A1M6VD44"/>
<name>A0A1M6VD44_REIAG</name>
<dbReference type="EMBL" id="FRAA01000009">
    <property type="protein sequence ID" value="SHK79390.1"/>
    <property type="molecule type" value="Genomic_DNA"/>
</dbReference>
<evidence type="ECO:0000313" key="3">
    <source>
        <dbReference type="Proteomes" id="UP000184474"/>
    </source>
</evidence>
<evidence type="ECO:0000313" key="2">
    <source>
        <dbReference type="EMBL" id="SHK79390.1"/>
    </source>
</evidence>
<accession>A0A1M6VD44</accession>
<protein>
    <submittedName>
        <fullName evidence="2">Uncharacterized protein</fullName>
    </submittedName>
</protein>
<gene>
    <name evidence="2" type="ORF">SAMN04488028_1094</name>
</gene>
<dbReference type="Proteomes" id="UP000184474">
    <property type="component" value="Unassembled WGS sequence"/>
</dbReference>
<keyword evidence="3" id="KW-1185">Reference proteome</keyword>
<organism evidence="2 3">
    <name type="scientific">Reichenbachiella agariperforans</name>
    <dbReference type="NCBI Taxonomy" id="156994"/>
    <lineage>
        <taxon>Bacteria</taxon>
        <taxon>Pseudomonadati</taxon>
        <taxon>Bacteroidota</taxon>
        <taxon>Cytophagia</taxon>
        <taxon>Cytophagales</taxon>
        <taxon>Reichenbachiellaceae</taxon>
        <taxon>Reichenbachiella</taxon>
    </lineage>
</organism>
<sequence>MVSLQIINDAKAKHTVDVVCHSRTEKNPPHILAHLVFANAQNPPQKPKELKSPHAQNITIKLYSNN</sequence>
<proteinExistence type="predicted"/>